<evidence type="ECO:0000256" key="2">
    <source>
        <dbReference type="ARBA" id="ARBA00010139"/>
    </source>
</evidence>
<reference evidence="9" key="1">
    <citation type="submission" date="2020-03" db="EMBL/GenBank/DDBJ databases">
        <authorList>
            <person name="He L."/>
        </authorList>
    </citation>
    <scope>NUCLEOTIDE SEQUENCE</scope>
    <source>
        <strain evidence="9">CkLH20</strain>
    </source>
</reference>
<dbReference type="SUPFAM" id="SSF51905">
    <property type="entry name" value="FAD/NAD(P)-binding domain"/>
    <property type="match status" value="1"/>
</dbReference>
<dbReference type="PANTHER" id="PTHR43098:SF3">
    <property type="entry name" value="L-ORNITHINE N(5)-MONOOXYGENASE-RELATED"/>
    <property type="match status" value="1"/>
</dbReference>
<proteinExistence type="inferred from homology"/>
<comment type="caution">
    <text evidence="9">The sequence shown here is derived from an EMBL/GenBank/DDBJ whole genome shotgun (WGS) entry which is preliminary data.</text>
</comment>
<keyword evidence="10" id="KW-1185">Reference proteome</keyword>
<evidence type="ECO:0000256" key="6">
    <source>
        <dbReference type="ARBA" id="ARBA00023002"/>
    </source>
</evidence>
<dbReference type="GeneID" id="62167090"/>
<evidence type="ECO:0000259" key="8">
    <source>
        <dbReference type="Pfam" id="PF07992"/>
    </source>
</evidence>
<dbReference type="EMBL" id="JAATWM020000047">
    <property type="protein sequence ID" value="KAF9871133.1"/>
    <property type="molecule type" value="Genomic_DNA"/>
</dbReference>
<evidence type="ECO:0000256" key="5">
    <source>
        <dbReference type="ARBA" id="ARBA00022857"/>
    </source>
</evidence>
<dbReference type="PANTHER" id="PTHR43098">
    <property type="entry name" value="L-ORNITHINE N(5)-MONOOXYGENASE-RELATED"/>
    <property type="match status" value="1"/>
</dbReference>
<dbReference type="AlphaFoldDB" id="A0A9P6HU11"/>
<accession>A0A9P6HU11</accession>
<keyword evidence="4" id="KW-0274">FAD</keyword>
<dbReference type="GO" id="GO:0004497">
    <property type="term" value="F:monooxygenase activity"/>
    <property type="evidence" value="ECO:0007669"/>
    <property type="project" value="UniProtKB-KW"/>
</dbReference>
<evidence type="ECO:0000256" key="7">
    <source>
        <dbReference type="ARBA" id="ARBA00023033"/>
    </source>
</evidence>
<comment type="similarity">
    <text evidence="2">Belongs to the FAD-binding monooxygenase family.</text>
</comment>
<dbReference type="Gene3D" id="3.50.50.60">
    <property type="entry name" value="FAD/NAD(P)-binding domain"/>
    <property type="match status" value="2"/>
</dbReference>
<gene>
    <name evidence="9" type="ORF">CkaCkLH20_11302</name>
</gene>
<dbReference type="RefSeq" id="XP_038740594.1">
    <property type="nucleotide sequence ID" value="XM_038894016.1"/>
</dbReference>
<dbReference type="PRINTS" id="PR00411">
    <property type="entry name" value="PNDRDTASEI"/>
</dbReference>
<dbReference type="Pfam" id="PF07992">
    <property type="entry name" value="Pyr_redox_2"/>
    <property type="match status" value="1"/>
</dbReference>
<dbReference type="InterPro" id="IPR023753">
    <property type="entry name" value="FAD/NAD-binding_dom"/>
</dbReference>
<dbReference type="InterPro" id="IPR036188">
    <property type="entry name" value="FAD/NAD-bd_sf"/>
</dbReference>
<protein>
    <submittedName>
        <fullName evidence="9">Cyclopentanone 1, 2-monooxygenase</fullName>
    </submittedName>
</protein>
<name>A0A9P6HU11_9PEZI</name>
<feature type="domain" description="FAD/NAD(P)-binding" evidence="8">
    <location>
        <begin position="33"/>
        <end position="251"/>
    </location>
</feature>
<evidence type="ECO:0000313" key="9">
    <source>
        <dbReference type="EMBL" id="KAF9871133.1"/>
    </source>
</evidence>
<evidence type="ECO:0000256" key="1">
    <source>
        <dbReference type="ARBA" id="ARBA00001974"/>
    </source>
</evidence>
<keyword evidence="3" id="KW-0285">Flavoprotein</keyword>
<evidence type="ECO:0000256" key="4">
    <source>
        <dbReference type="ARBA" id="ARBA00022827"/>
    </source>
</evidence>
<dbReference type="Proteomes" id="UP000781932">
    <property type="component" value="Unassembled WGS sequence"/>
</dbReference>
<dbReference type="InterPro" id="IPR050775">
    <property type="entry name" value="FAD-binding_Monooxygenases"/>
</dbReference>
<comment type="cofactor">
    <cofactor evidence="1">
        <name>FAD</name>
        <dbReference type="ChEBI" id="CHEBI:57692"/>
    </cofactor>
</comment>
<evidence type="ECO:0000256" key="3">
    <source>
        <dbReference type="ARBA" id="ARBA00022630"/>
    </source>
</evidence>
<organism evidence="9 10">
    <name type="scientific">Colletotrichum karsti</name>
    <dbReference type="NCBI Taxonomy" id="1095194"/>
    <lineage>
        <taxon>Eukaryota</taxon>
        <taxon>Fungi</taxon>
        <taxon>Dikarya</taxon>
        <taxon>Ascomycota</taxon>
        <taxon>Pezizomycotina</taxon>
        <taxon>Sordariomycetes</taxon>
        <taxon>Hypocreomycetidae</taxon>
        <taxon>Glomerellales</taxon>
        <taxon>Glomerellaceae</taxon>
        <taxon>Colletotrichum</taxon>
        <taxon>Colletotrichum boninense species complex</taxon>
    </lineage>
</organism>
<keyword evidence="6" id="KW-0560">Oxidoreductase</keyword>
<keyword evidence="5" id="KW-0521">NADP</keyword>
<evidence type="ECO:0000313" key="10">
    <source>
        <dbReference type="Proteomes" id="UP000781932"/>
    </source>
</evidence>
<keyword evidence="7" id="KW-0503">Monooxygenase</keyword>
<sequence>MGSIDHLDKSRLNGGARNGHGVHISDAVMDYEALIIGGGFGGVYALHQLRKHGFRAHVLEAGAALGGVWHWNSYPGARVDSEAPYYQFSVKEVWKDWTWSQRFPSHDEIKRYFNHVDQVLDISKDVSYNTVVVGADFDEAEGLWRVQTAGGRTITARFLIPATGSSHKRYEPNFENMEAFSGTVVHSASWPEEEIDFRSKRVAVIGAGATGVQLVQEIAKKQGVELTVYIRNPNIALPMRQRDVTELEQAASKSVYGLLFKAARDSVFGIPCDGTTKAAMQTAAEERLAYWEELWQRGAFNFQAGNYVDFLVDERANRMMYEFWAGKTGPRVRDPEKRAVVVPEEPPYPFATKRSSLEQDYYECLDRDNVKVVNLKGNPIRGFTPRGIVTEDGTEREHDIIVLATGYDNCTGSLTSMGLRGKDGIDMKERWKKGVWTYLGLMVRGCPNMFMIYGPQAPTALTNAPPFIEQQVEFIAEFMAKLRKEGVKSIEPRQSATEQWKELIMAMNDATLFVKNDSSWYLGANIPGKPREQLNYLGGIPPYIKACREGTSDWTKFDVTRTDDTVDAGVEGIVPMRQTGVGRELC</sequence>
<dbReference type="OrthoDB" id="66881at2759"/>
<reference evidence="9" key="2">
    <citation type="submission" date="2020-11" db="EMBL/GenBank/DDBJ databases">
        <title>Whole genome sequencing of Colletotrichum sp.</title>
        <authorList>
            <person name="Li H."/>
        </authorList>
    </citation>
    <scope>NUCLEOTIDE SEQUENCE</scope>
    <source>
        <strain evidence="9">CkLH20</strain>
    </source>
</reference>